<protein>
    <submittedName>
        <fullName evidence="2">ParA family protein</fullName>
    </submittedName>
</protein>
<dbReference type="SUPFAM" id="SSF52540">
    <property type="entry name" value="P-loop containing nucleoside triphosphate hydrolases"/>
    <property type="match status" value="1"/>
</dbReference>
<dbReference type="InterPro" id="IPR027417">
    <property type="entry name" value="P-loop_NTPase"/>
</dbReference>
<proteinExistence type="predicted"/>
<accession>A0A410K0I7</accession>
<dbReference type="InterPro" id="IPR050678">
    <property type="entry name" value="DNA_Partitioning_ATPase"/>
</dbReference>
<dbReference type="RefSeq" id="WP_128467168.1">
    <property type="nucleotide sequence ID" value="NZ_CP035108.1"/>
</dbReference>
<feature type="domain" description="AAA" evidence="1">
    <location>
        <begin position="1"/>
        <end position="167"/>
    </location>
</feature>
<name>A0A410K0I7_9BACT</name>
<dbReference type="OrthoDB" id="9785810at2"/>
<dbReference type="CDD" id="cd02042">
    <property type="entry name" value="ParAB_family"/>
    <property type="match status" value="1"/>
</dbReference>
<dbReference type="PANTHER" id="PTHR13696:SF52">
    <property type="entry name" value="PARA FAMILY PROTEIN CT_582"/>
    <property type="match status" value="1"/>
</dbReference>
<evidence type="ECO:0000313" key="3">
    <source>
        <dbReference type="Proteomes" id="UP000287502"/>
    </source>
</evidence>
<dbReference type="InterPro" id="IPR025669">
    <property type="entry name" value="AAA_dom"/>
</dbReference>
<organism evidence="2 3">
    <name type="scientific">Geovibrio thiophilus</name>
    <dbReference type="NCBI Taxonomy" id="139438"/>
    <lineage>
        <taxon>Bacteria</taxon>
        <taxon>Pseudomonadati</taxon>
        <taxon>Deferribacterota</taxon>
        <taxon>Deferribacteres</taxon>
        <taxon>Deferribacterales</taxon>
        <taxon>Geovibrionaceae</taxon>
        <taxon>Geovibrio</taxon>
    </lineage>
</organism>
<dbReference type="Gene3D" id="3.40.50.300">
    <property type="entry name" value="P-loop containing nucleotide triphosphate hydrolases"/>
    <property type="match status" value="1"/>
</dbReference>
<sequence length="246" mass="27196">MKILAVYSIKGGVGKTAAAVNLAYCAARSGLRTLLWDFDPQAASTFYFRVKPKLNKSMKKAVQGKSDLEAEIKATDFDNLDIIPADFSCRNMDLFLDAADKPKKAVRDMFRSVSGEYDLAIADAPPGITLLSEGIMRASDVIAVPLIPTTLSLRTCEMLLDFLKENKMKDVTPALFFSMADRRKKIHREVMDGADFTEAKLLESYVPYSADVEKMGLHRAPVGVFSPKSKAALSYGNIWKEIVNIL</sequence>
<dbReference type="EMBL" id="CP035108">
    <property type="protein sequence ID" value="QAR33883.1"/>
    <property type="molecule type" value="Genomic_DNA"/>
</dbReference>
<dbReference type="AlphaFoldDB" id="A0A410K0I7"/>
<gene>
    <name evidence="2" type="ORF">EP073_10860</name>
</gene>
<dbReference type="KEGG" id="gtl:EP073_10860"/>
<evidence type="ECO:0000259" key="1">
    <source>
        <dbReference type="Pfam" id="PF13614"/>
    </source>
</evidence>
<dbReference type="Proteomes" id="UP000287502">
    <property type="component" value="Chromosome"/>
</dbReference>
<evidence type="ECO:0000313" key="2">
    <source>
        <dbReference type="EMBL" id="QAR33883.1"/>
    </source>
</evidence>
<dbReference type="PANTHER" id="PTHR13696">
    <property type="entry name" value="P-LOOP CONTAINING NUCLEOSIDE TRIPHOSPHATE HYDROLASE"/>
    <property type="match status" value="1"/>
</dbReference>
<dbReference type="Pfam" id="PF13614">
    <property type="entry name" value="AAA_31"/>
    <property type="match status" value="1"/>
</dbReference>
<reference evidence="2 3" key="1">
    <citation type="submission" date="2019-01" db="EMBL/GenBank/DDBJ databases">
        <title>Geovibrio thiophilus DSM 11263, complete genome.</title>
        <authorList>
            <person name="Spring S."/>
            <person name="Bunk B."/>
            <person name="Sproer C."/>
        </authorList>
    </citation>
    <scope>NUCLEOTIDE SEQUENCE [LARGE SCALE GENOMIC DNA]</scope>
    <source>
        <strain evidence="2 3">DSM 11263</strain>
    </source>
</reference>
<keyword evidence="3" id="KW-1185">Reference proteome</keyword>